<comment type="subcellular location">
    <subcellularLocation>
        <location evidence="1">Secreted</location>
    </subcellularLocation>
</comment>
<feature type="domain" description="Alpha-type protein kinase" evidence="8">
    <location>
        <begin position="331"/>
        <end position="602"/>
    </location>
</feature>
<dbReference type="InterPro" id="IPR036465">
    <property type="entry name" value="vWFA_dom_sf"/>
</dbReference>
<dbReference type="GO" id="GO:0005524">
    <property type="term" value="F:ATP binding"/>
    <property type="evidence" value="ECO:0007669"/>
    <property type="project" value="InterPro"/>
</dbReference>
<evidence type="ECO:0000256" key="2">
    <source>
        <dbReference type="ARBA" id="ARBA00022525"/>
    </source>
</evidence>
<proteinExistence type="predicted"/>
<protein>
    <recommendedName>
        <fullName evidence="8">Alpha-type protein kinase domain-containing protein</fullName>
    </recommendedName>
</protein>
<feature type="region of interest" description="Disordered" evidence="7">
    <location>
        <begin position="271"/>
        <end position="294"/>
    </location>
</feature>
<dbReference type="PANTHER" id="PTHR47763">
    <property type="entry name" value="ALPHA-PROTEIN KINASE VWKA"/>
    <property type="match status" value="1"/>
</dbReference>
<dbReference type="Gene3D" id="3.30.200.20">
    <property type="entry name" value="Phosphorylase Kinase, domain 1"/>
    <property type="match status" value="1"/>
</dbReference>
<evidence type="ECO:0000256" key="5">
    <source>
        <dbReference type="ARBA" id="ARBA00022729"/>
    </source>
</evidence>
<keyword evidence="3" id="KW-0723">Serine/threonine-protein kinase</keyword>
<dbReference type="EMBL" id="QUSZ01003382">
    <property type="protein sequence ID" value="RHY18674.1"/>
    <property type="molecule type" value="Genomic_DNA"/>
</dbReference>
<dbReference type="VEuPathDB" id="FungiDB:H257_08028"/>
<dbReference type="InterPro" id="IPR004166">
    <property type="entry name" value="a-kinase_dom"/>
</dbReference>
<dbReference type="CDD" id="cd00198">
    <property type="entry name" value="vWFA"/>
    <property type="match status" value="1"/>
</dbReference>
<evidence type="ECO:0000313" key="9">
    <source>
        <dbReference type="EMBL" id="RHY18674.1"/>
    </source>
</evidence>
<dbReference type="Proteomes" id="UP000265427">
    <property type="component" value="Unassembled WGS sequence"/>
</dbReference>
<sequence>MSSHRCTPTSEAEAKQRNALGAMASDAELADLLRPTSIKSNDVDTSIQIIRGHRKAAVDLTIHSVRETRDVYLAFLMDTTGSMASHLVAVKMQISAIVASISNFCQAAVHVAFVGYKDHCDGNDHIDVLPFTTDVAYFERFVRAVPAKGGGDVPEDVLGGLLAAVTQLTWPHNSTNVLFHIGDAPPHGRQFYGGRDSFPDGHENDKPLSVLFGLLHALDIQYNFGHMTGCTTEMETLFQSMCHECAVPMAVFNVADHVNIAPSVVSGVTMSSRSSSVSSTKSGRNNVVDVAPPPPVPQYQRRNISFSPHVPDWSTLEVLKGTVVSYMPPVDVDAIVAGTLDTLVRPIKLRVAPQPFAFGSERIVYYAQEYHKHSRISSVLSSKSTSSCASWTDVADEFEMTSGDAAFDYQVEAMVAKSFVYGGEASAMLGGKPEGCRYMKAMECQTAASFLARQFNHEAKPRHKICFLHAKVVRVPTTIADSYVYYGWEKHLESATCGTIPPLLKLTNNLGYVCDDESMADVVAVAAAFSHWTWHVTKGKLMVVDLQGQRTSKGLVLTDPAVHCVDLERFNSGTNLGVRGMDAFFHSHQCNSICNALQVSTP</sequence>
<keyword evidence="5" id="KW-0732">Signal</keyword>
<evidence type="ECO:0000256" key="1">
    <source>
        <dbReference type="ARBA" id="ARBA00004613"/>
    </source>
</evidence>
<dbReference type="Pfam" id="PF25106">
    <property type="entry name" value="VWA_4"/>
    <property type="match status" value="1"/>
</dbReference>
<comment type="caution">
    <text evidence="9">The sequence shown here is derived from an EMBL/GenBank/DDBJ whole genome shotgun (WGS) entry which is preliminary data.</text>
</comment>
<feature type="compositionally biased region" description="Low complexity" evidence="7">
    <location>
        <begin position="271"/>
        <end position="290"/>
    </location>
</feature>
<dbReference type="Gene3D" id="3.40.50.410">
    <property type="entry name" value="von Willebrand factor, type A domain"/>
    <property type="match status" value="1"/>
</dbReference>
<dbReference type="GO" id="GO:0004674">
    <property type="term" value="F:protein serine/threonine kinase activity"/>
    <property type="evidence" value="ECO:0007669"/>
    <property type="project" value="UniProtKB-KW"/>
</dbReference>
<gene>
    <name evidence="9" type="ORF">DYB36_000343</name>
</gene>
<dbReference type="SUPFAM" id="SSF56112">
    <property type="entry name" value="Protein kinase-like (PK-like)"/>
    <property type="match status" value="1"/>
</dbReference>
<dbReference type="SMART" id="SM00811">
    <property type="entry name" value="Alpha_kinase"/>
    <property type="match status" value="1"/>
</dbReference>
<dbReference type="Gene3D" id="3.20.200.10">
    <property type="entry name" value="MHCK/EF2 kinase"/>
    <property type="match status" value="1"/>
</dbReference>
<keyword evidence="6" id="KW-0418">Kinase</keyword>
<dbReference type="AlphaFoldDB" id="A0A397BIV1"/>
<dbReference type="InterPro" id="IPR052969">
    <property type="entry name" value="Thr-specific_kinase-like"/>
</dbReference>
<dbReference type="PANTHER" id="PTHR47763:SF4">
    <property type="entry name" value="ALPHA-PROTEIN KINASE VWKA"/>
    <property type="match status" value="1"/>
</dbReference>
<reference evidence="9 10" key="1">
    <citation type="submission" date="2018-08" db="EMBL/GenBank/DDBJ databases">
        <title>Aphanomyces genome sequencing and annotation.</title>
        <authorList>
            <person name="Minardi D."/>
            <person name="Oidtmann B."/>
            <person name="Van Der Giezen M."/>
            <person name="Studholme D.J."/>
        </authorList>
    </citation>
    <scope>NUCLEOTIDE SEQUENCE [LARGE SCALE GENOMIC DNA]</scope>
    <source>
        <strain evidence="9 10">Kv</strain>
    </source>
</reference>
<accession>A0A397BIV1</accession>
<evidence type="ECO:0000256" key="6">
    <source>
        <dbReference type="ARBA" id="ARBA00022777"/>
    </source>
</evidence>
<dbReference type="PROSITE" id="PS51158">
    <property type="entry name" value="ALPHA_KINASE"/>
    <property type="match status" value="1"/>
</dbReference>
<name>A0A397BIV1_APHAT</name>
<organism evidence="9 10">
    <name type="scientific">Aphanomyces astaci</name>
    <name type="common">Crayfish plague agent</name>
    <dbReference type="NCBI Taxonomy" id="112090"/>
    <lineage>
        <taxon>Eukaryota</taxon>
        <taxon>Sar</taxon>
        <taxon>Stramenopiles</taxon>
        <taxon>Oomycota</taxon>
        <taxon>Saprolegniomycetes</taxon>
        <taxon>Saprolegniales</taxon>
        <taxon>Verrucalvaceae</taxon>
        <taxon>Aphanomyces</taxon>
    </lineage>
</organism>
<evidence type="ECO:0000256" key="7">
    <source>
        <dbReference type="SAM" id="MobiDB-lite"/>
    </source>
</evidence>
<dbReference type="Pfam" id="PF02816">
    <property type="entry name" value="Alpha_kinase"/>
    <property type="match status" value="1"/>
</dbReference>
<dbReference type="InterPro" id="IPR011009">
    <property type="entry name" value="Kinase-like_dom_sf"/>
</dbReference>
<keyword evidence="4" id="KW-0808">Transferase</keyword>
<evidence type="ECO:0000256" key="3">
    <source>
        <dbReference type="ARBA" id="ARBA00022527"/>
    </source>
</evidence>
<evidence type="ECO:0000259" key="8">
    <source>
        <dbReference type="PROSITE" id="PS51158"/>
    </source>
</evidence>
<evidence type="ECO:0000313" key="10">
    <source>
        <dbReference type="Proteomes" id="UP000265427"/>
    </source>
</evidence>
<dbReference type="InterPro" id="IPR056861">
    <property type="entry name" value="HMCN1-like_VWA"/>
</dbReference>
<dbReference type="SUPFAM" id="SSF53300">
    <property type="entry name" value="vWA-like"/>
    <property type="match status" value="1"/>
</dbReference>
<evidence type="ECO:0000256" key="4">
    <source>
        <dbReference type="ARBA" id="ARBA00022679"/>
    </source>
</evidence>
<keyword evidence="2" id="KW-0964">Secreted</keyword>